<dbReference type="RefSeq" id="WP_072751467.1">
    <property type="nucleotide sequence ID" value="NZ_FOAW01000007.1"/>
</dbReference>
<name>A0A1H7NYM0_9NOCA</name>
<organism evidence="2 3">
    <name type="scientific">Rhodococcus maanshanensis</name>
    <dbReference type="NCBI Taxonomy" id="183556"/>
    <lineage>
        <taxon>Bacteria</taxon>
        <taxon>Bacillati</taxon>
        <taxon>Actinomycetota</taxon>
        <taxon>Actinomycetes</taxon>
        <taxon>Mycobacteriales</taxon>
        <taxon>Nocardiaceae</taxon>
        <taxon>Rhodococcus</taxon>
    </lineage>
</organism>
<feature type="chain" id="PRO_5011451489" evidence="1">
    <location>
        <begin position="25"/>
        <end position="266"/>
    </location>
</feature>
<dbReference type="PROSITE" id="PS51257">
    <property type="entry name" value="PROKAR_LIPOPROTEIN"/>
    <property type="match status" value="1"/>
</dbReference>
<evidence type="ECO:0000313" key="2">
    <source>
        <dbReference type="EMBL" id="SEL27957.1"/>
    </source>
</evidence>
<dbReference type="Pfam" id="PF05096">
    <property type="entry name" value="Glu_cyclase_2"/>
    <property type="match status" value="1"/>
</dbReference>
<dbReference type="OrthoDB" id="9783700at2"/>
<dbReference type="PANTHER" id="PTHR31270:SF1">
    <property type="entry name" value="GLUTAMINYL-PEPTIDE CYCLOTRANSFERASE"/>
    <property type="match status" value="1"/>
</dbReference>
<gene>
    <name evidence="2" type="ORF">SAMN05444583_107173</name>
</gene>
<dbReference type="GO" id="GO:0016603">
    <property type="term" value="F:glutaminyl-peptide cyclotransferase activity"/>
    <property type="evidence" value="ECO:0007669"/>
    <property type="project" value="InterPro"/>
</dbReference>
<dbReference type="Proteomes" id="UP000198677">
    <property type="component" value="Unassembled WGS sequence"/>
</dbReference>
<feature type="signal peptide" evidence="1">
    <location>
        <begin position="1"/>
        <end position="24"/>
    </location>
</feature>
<dbReference type="PANTHER" id="PTHR31270">
    <property type="entry name" value="GLUTAMINYL-PEPTIDE CYCLOTRANSFERASE"/>
    <property type="match status" value="1"/>
</dbReference>
<sequence length="266" mass="28866">MTGRRLPQIAAAVAALMLAGCANAATNSGAEPDADSVERLRVEVVGERPHDRTAFTQGLEIADGELLEGTGLAGRSELRAGSQETGVERLRVPVPEQMFGEGITVTGDTVWQITWRDGVAIARDRHTLAERSRTTYEGEGWGLCAQSDRLVMSDGSDTLTFRDPVTFEPRGTVAVTLDGQPQDQLNELECVGDTAVYANVWQTQQIVRIDPDSGRITAVIDASGLLTDEESRSVDVLNGIAEVPGTDRFLITGKYYPRMFEVRFVP</sequence>
<keyword evidence="2" id="KW-0808">Transferase</keyword>
<dbReference type="InterPro" id="IPR007788">
    <property type="entry name" value="QCT"/>
</dbReference>
<evidence type="ECO:0000313" key="3">
    <source>
        <dbReference type="Proteomes" id="UP000198677"/>
    </source>
</evidence>
<reference evidence="3" key="1">
    <citation type="submission" date="2016-10" db="EMBL/GenBank/DDBJ databases">
        <authorList>
            <person name="Varghese N."/>
            <person name="Submissions S."/>
        </authorList>
    </citation>
    <scope>NUCLEOTIDE SEQUENCE [LARGE SCALE GENOMIC DNA]</scope>
    <source>
        <strain evidence="3">DSM 44675</strain>
    </source>
</reference>
<evidence type="ECO:0000256" key="1">
    <source>
        <dbReference type="SAM" id="SignalP"/>
    </source>
</evidence>
<protein>
    <submittedName>
        <fullName evidence="2">Glutamine cyclotransferase</fullName>
    </submittedName>
</protein>
<dbReference type="SUPFAM" id="SSF63829">
    <property type="entry name" value="Calcium-dependent phosphotriesterase"/>
    <property type="match status" value="1"/>
</dbReference>
<accession>A0A1H7NYM0</accession>
<keyword evidence="1" id="KW-0732">Signal</keyword>
<dbReference type="AlphaFoldDB" id="A0A1H7NYM0"/>
<dbReference type="EMBL" id="FOAW01000007">
    <property type="protein sequence ID" value="SEL27957.1"/>
    <property type="molecule type" value="Genomic_DNA"/>
</dbReference>
<keyword evidence="3" id="KW-1185">Reference proteome</keyword>
<proteinExistence type="predicted"/>